<organism evidence="2 3">
    <name type="scientific">Parasponia andersonii</name>
    <name type="common">Sponia andersonii</name>
    <dbReference type="NCBI Taxonomy" id="3476"/>
    <lineage>
        <taxon>Eukaryota</taxon>
        <taxon>Viridiplantae</taxon>
        <taxon>Streptophyta</taxon>
        <taxon>Embryophyta</taxon>
        <taxon>Tracheophyta</taxon>
        <taxon>Spermatophyta</taxon>
        <taxon>Magnoliopsida</taxon>
        <taxon>eudicotyledons</taxon>
        <taxon>Gunneridae</taxon>
        <taxon>Pentapetalae</taxon>
        <taxon>rosids</taxon>
        <taxon>fabids</taxon>
        <taxon>Rosales</taxon>
        <taxon>Cannabaceae</taxon>
        <taxon>Parasponia</taxon>
    </lineage>
</organism>
<dbReference type="Proteomes" id="UP000237105">
    <property type="component" value="Unassembled WGS sequence"/>
</dbReference>
<accession>A0A2P5B9U3</accession>
<feature type="region of interest" description="Disordered" evidence="1">
    <location>
        <begin position="1"/>
        <end position="52"/>
    </location>
</feature>
<reference evidence="3" key="1">
    <citation type="submission" date="2016-06" db="EMBL/GenBank/DDBJ databases">
        <title>Parallel loss of symbiosis genes in relatives of nitrogen-fixing non-legume Parasponia.</title>
        <authorList>
            <person name="Van Velzen R."/>
            <person name="Holmer R."/>
            <person name="Bu F."/>
            <person name="Rutten L."/>
            <person name="Van Zeijl A."/>
            <person name="Liu W."/>
            <person name="Santuari L."/>
            <person name="Cao Q."/>
            <person name="Sharma T."/>
            <person name="Shen D."/>
            <person name="Roswanjaya Y."/>
            <person name="Wardhani T."/>
            <person name="Kalhor M.S."/>
            <person name="Jansen J."/>
            <person name="Van den Hoogen J."/>
            <person name="Gungor B."/>
            <person name="Hartog M."/>
            <person name="Hontelez J."/>
            <person name="Verver J."/>
            <person name="Yang W.-C."/>
            <person name="Schijlen E."/>
            <person name="Repin R."/>
            <person name="Schilthuizen M."/>
            <person name="Schranz E."/>
            <person name="Heidstra R."/>
            <person name="Miyata K."/>
            <person name="Fedorova E."/>
            <person name="Kohlen W."/>
            <person name="Bisseling T."/>
            <person name="Smit S."/>
            <person name="Geurts R."/>
        </authorList>
    </citation>
    <scope>NUCLEOTIDE SEQUENCE [LARGE SCALE GENOMIC DNA]</scope>
    <source>
        <strain evidence="3">cv. WU1-14</strain>
    </source>
</reference>
<evidence type="ECO:0000313" key="3">
    <source>
        <dbReference type="Proteomes" id="UP000237105"/>
    </source>
</evidence>
<keyword evidence="3" id="KW-1185">Reference proteome</keyword>
<gene>
    <name evidence="2" type="ORF">PanWU01x14_257860</name>
</gene>
<comment type="caution">
    <text evidence="2">The sequence shown here is derived from an EMBL/GenBank/DDBJ whole genome shotgun (WGS) entry which is preliminary data.</text>
</comment>
<evidence type="ECO:0000256" key="1">
    <source>
        <dbReference type="SAM" id="MobiDB-lite"/>
    </source>
</evidence>
<name>A0A2P5B9U3_PARAD</name>
<evidence type="ECO:0000313" key="2">
    <source>
        <dbReference type="EMBL" id="PON45565.1"/>
    </source>
</evidence>
<dbReference type="EMBL" id="JXTB01000327">
    <property type="protein sequence ID" value="PON45565.1"/>
    <property type="molecule type" value="Genomic_DNA"/>
</dbReference>
<sequence>MSPSNKSNNLRDRTEKGQGVVNRIGQERRESSGLDTGSNPTVVKGAPPRQRN</sequence>
<proteinExistence type="predicted"/>
<protein>
    <submittedName>
        <fullName evidence="2">Uncharacterized protein</fullName>
    </submittedName>
</protein>
<feature type="non-terminal residue" evidence="2">
    <location>
        <position position="52"/>
    </location>
</feature>
<dbReference type="AlphaFoldDB" id="A0A2P5B9U3"/>
<dbReference type="OrthoDB" id="10371058at2759"/>